<accession>A0A2B4SA48</accession>
<dbReference type="PANTHER" id="PTHR33050:SF7">
    <property type="entry name" value="RIBONUCLEASE H"/>
    <property type="match status" value="1"/>
</dbReference>
<dbReference type="InterPro" id="IPR052055">
    <property type="entry name" value="Hepadnavirus_pol/RT"/>
</dbReference>
<dbReference type="CDD" id="cd09275">
    <property type="entry name" value="RNase_HI_RT_DIRS1"/>
    <property type="match status" value="1"/>
</dbReference>
<dbReference type="PANTHER" id="PTHR33050">
    <property type="entry name" value="REVERSE TRANSCRIPTASE DOMAIN-CONTAINING PROTEIN"/>
    <property type="match status" value="1"/>
</dbReference>
<sequence length="222" mass="24379">MPTVRRDTTVCPKPSTVIQTDDSKKGWGAALGNQEKGGRWTDAEATNHINILELQAAFFALKAFCNNTRNTHVRLQIDNTTAVAYITNMGGSKSPQLNNLAKEIWNWCINKNIWVSAVHIAGQGKGNIAVPSVANTDLVPPCSSTTIQPTMDFQTITKPTTSCPLQGATPSTQEPAPDGLSFIRDTFAQQNLPPDITNIIMASWRKGTQNQYKTYVEKWLAF</sequence>
<evidence type="ECO:0000313" key="1">
    <source>
        <dbReference type="EMBL" id="PFX25402.1"/>
    </source>
</evidence>
<name>A0A2B4SA48_STYPI</name>
<protein>
    <recommendedName>
        <fullName evidence="3">RNase H type-1 domain-containing protein</fullName>
    </recommendedName>
</protein>
<dbReference type="AlphaFoldDB" id="A0A2B4SA48"/>
<keyword evidence="2" id="KW-1185">Reference proteome</keyword>
<dbReference type="InterPro" id="IPR012337">
    <property type="entry name" value="RNaseH-like_sf"/>
</dbReference>
<reference evidence="2" key="1">
    <citation type="journal article" date="2017" name="bioRxiv">
        <title>Comparative analysis of the genomes of Stylophora pistillata and Acropora digitifera provides evidence for extensive differences between species of corals.</title>
        <authorList>
            <person name="Voolstra C.R."/>
            <person name="Li Y."/>
            <person name="Liew Y.J."/>
            <person name="Baumgarten S."/>
            <person name="Zoccola D."/>
            <person name="Flot J.-F."/>
            <person name="Tambutte S."/>
            <person name="Allemand D."/>
            <person name="Aranda M."/>
        </authorList>
    </citation>
    <scope>NUCLEOTIDE SEQUENCE [LARGE SCALE GENOMIC DNA]</scope>
</reference>
<evidence type="ECO:0000313" key="2">
    <source>
        <dbReference type="Proteomes" id="UP000225706"/>
    </source>
</evidence>
<dbReference type="Gene3D" id="3.30.420.10">
    <property type="entry name" value="Ribonuclease H-like superfamily/Ribonuclease H"/>
    <property type="match status" value="1"/>
</dbReference>
<comment type="caution">
    <text evidence="1">The sequence shown here is derived from an EMBL/GenBank/DDBJ whole genome shotgun (WGS) entry which is preliminary data.</text>
</comment>
<dbReference type="EMBL" id="LSMT01000152">
    <property type="protein sequence ID" value="PFX25402.1"/>
    <property type="molecule type" value="Genomic_DNA"/>
</dbReference>
<gene>
    <name evidence="1" type="ORF">AWC38_SpisGene9983</name>
</gene>
<evidence type="ECO:0008006" key="3">
    <source>
        <dbReference type="Google" id="ProtNLM"/>
    </source>
</evidence>
<dbReference type="Proteomes" id="UP000225706">
    <property type="component" value="Unassembled WGS sequence"/>
</dbReference>
<proteinExistence type="predicted"/>
<dbReference type="GO" id="GO:0003676">
    <property type="term" value="F:nucleic acid binding"/>
    <property type="evidence" value="ECO:0007669"/>
    <property type="project" value="InterPro"/>
</dbReference>
<dbReference type="SUPFAM" id="SSF53098">
    <property type="entry name" value="Ribonuclease H-like"/>
    <property type="match status" value="1"/>
</dbReference>
<dbReference type="InterPro" id="IPR036397">
    <property type="entry name" value="RNaseH_sf"/>
</dbReference>
<organism evidence="1 2">
    <name type="scientific">Stylophora pistillata</name>
    <name type="common">Smooth cauliflower coral</name>
    <dbReference type="NCBI Taxonomy" id="50429"/>
    <lineage>
        <taxon>Eukaryota</taxon>
        <taxon>Metazoa</taxon>
        <taxon>Cnidaria</taxon>
        <taxon>Anthozoa</taxon>
        <taxon>Hexacorallia</taxon>
        <taxon>Scleractinia</taxon>
        <taxon>Astrocoeniina</taxon>
        <taxon>Pocilloporidae</taxon>
        <taxon>Stylophora</taxon>
    </lineage>
</organism>
<dbReference type="STRING" id="50429.A0A2B4SA48"/>